<dbReference type="InterPro" id="IPR000515">
    <property type="entry name" value="MetI-like"/>
</dbReference>
<name>A0ABS2WGL3_9BACL</name>
<feature type="transmembrane region" description="Helical" evidence="7">
    <location>
        <begin position="186"/>
        <end position="207"/>
    </location>
</feature>
<evidence type="ECO:0000256" key="1">
    <source>
        <dbReference type="ARBA" id="ARBA00004651"/>
    </source>
</evidence>
<evidence type="ECO:0000256" key="3">
    <source>
        <dbReference type="ARBA" id="ARBA00022475"/>
    </source>
</evidence>
<feature type="transmembrane region" description="Helical" evidence="7">
    <location>
        <begin position="142"/>
        <end position="165"/>
    </location>
</feature>
<feature type="transmembrane region" description="Helical" evidence="7">
    <location>
        <begin position="78"/>
        <end position="99"/>
    </location>
</feature>
<comment type="subcellular location">
    <subcellularLocation>
        <location evidence="1 7">Cell membrane</location>
        <topology evidence="1 7">Multi-pass membrane protein</topology>
    </subcellularLocation>
</comment>
<dbReference type="Gene3D" id="1.10.3720.10">
    <property type="entry name" value="MetI-like"/>
    <property type="match status" value="1"/>
</dbReference>
<feature type="domain" description="ABC transmembrane type-1" evidence="8">
    <location>
        <begin position="74"/>
        <end position="266"/>
    </location>
</feature>
<dbReference type="CDD" id="cd06261">
    <property type="entry name" value="TM_PBP2"/>
    <property type="match status" value="1"/>
</dbReference>
<dbReference type="Proteomes" id="UP001177120">
    <property type="component" value="Unassembled WGS sequence"/>
</dbReference>
<comment type="similarity">
    <text evidence="7">Belongs to the binding-protein-dependent transport system permease family.</text>
</comment>
<dbReference type="InterPro" id="IPR035906">
    <property type="entry name" value="MetI-like_sf"/>
</dbReference>
<reference evidence="9" key="1">
    <citation type="journal article" date="2024" name="Int. J. Syst. Evol. Microbiol.">
        <title>Polycladomyces zharkentensis sp. nov., a novel thermophilic cellulose- and starch-degrading member of the Bacillota from a geothermal aquifer in Kazakhstan.</title>
        <authorList>
            <person name="Mashzhan A."/>
            <person name="Kistaubayeva A."/>
            <person name="Javier-Lopez R."/>
            <person name="Bissenova U."/>
            <person name="Bissenbay A."/>
            <person name="Birkeland N.K."/>
        </authorList>
    </citation>
    <scope>NUCLEOTIDE SEQUENCE</scope>
    <source>
        <strain evidence="9">ZKZ2T</strain>
    </source>
</reference>
<keyword evidence="2 7" id="KW-0813">Transport</keyword>
<keyword evidence="4 7" id="KW-0812">Transmembrane</keyword>
<comment type="caution">
    <text evidence="9">The sequence shown here is derived from an EMBL/GenBank/DDBJ whole genome shotgun (WGS) entry which is preliminary data.</text>
</comment>
<dbReference type="EMBL" id="JAFHAP010000004">
    <property type="protein sequence ID" value="MBN2908460.1"/>
    <property type="molecule type" value="Genomic_DNA"/>
</dbReference>
<organism evidence="9 10">
    <name type="scientific">Polycladomyces zharkentensis</name>
    <dbReference type="NCBI Taxonomy" id="2807616"/>
    <lineage>
        <taxon>Bacteria</taxon>
        <taxon>Bacillati</taxon>
        <taxon>Bacillota</taxon>
        <taxon>Bacilli</taxon>
        <taxon>Bacillales</taxon>
        <taxon>Thermoactinomycetaceae</taxon>
        <taxon>Polycladomyces</taxon>
    </lineage>
</organism>
<keyword evidence="10" id="KW-1185">Reference proteome</keyword>
<evidence type="ECO:0000256" key="4">
    <source>
        <dbReference type="ARBA" id="ARBA00022692"/>
    </source>
</evidence>
<dbReference type="Pfam" id="PF00528">
    <property type="entry name" value="BPD_transp_1"/>
    <property type="match status" value="1"/>
</dbReference>
<evidence type="ECO:0000256" key="2">
    <source>
        <dbReference type="ARBA" id="ARBA00022448"/>
    </source>
</evidence>
<accession>A0ABS2WGL3</accession>
<proteinExistence type="inferred from homology"/>
<dbReference type="SUPFAM" id="SSF161098">
    <property type="entry name" value="MetI-like"/>
    <property type="match status" value="1"/>
</dbReference>
<feature type="transmembrane region" description="Helical" evidence="7">
    <location>
        <begin position="245"/>
        <end position="266"/>
    </location>
</feature>
<dbReference type="PROSITE" id="PS50928">
    <property type="entry name" value="ABC_TM1"/>
    <property type="match status" value="1"/>
</dbReference>
<dbReference type="PANTHER" id="PTHR32243:SF34">
    <property type="entry name" value="GALACTOOLIGOSACCHARIDES TRANSPORT SYSTEM PERMEASE PROTEIN GANQ"/>
    <property type="match status" value="1"/>
</dbReference>
<gene>
    <name evidence="9" type="ORF">JQC72_02865</name>
</gene>
<dbReference type="InterPro" id="IPR050901">
    <property type="entry name" value="BP-dep_ABC_trans_perm"/>
</dbReference>
<keyword evidence="6 7" id="KW-0472">Membrane</keyword>
<evidence type="ECO:0000256" key="5">
    <source>
        <dbReference type="ARBA" id="ARBA00022989"/>
    </source>
</evidence>
<feature type="transmembrane region" description="Helical" evidence="7">
    <location>
        <begin position="111"/>
        <end position="136"/>
    </location>
</feature>
<protein>
    <submittedName>
        <fullName evidence="9">Sugar ABC transporter permease</fullName>
    </submittedName>
</protein>
<dbReference type="PANTHER" id="PTHR32243">
    <property type="entry name" value="MALTOSE TRANSPORT SYSTEM PERMEASE-RELATED"/>
    <property type="match status" value="1"/>
</dbReference>
<keyword evidence="5 7" id="KW-1133">Transmembrane helix</keyword>
<evidence type="ECO:0000259" key="8">
    <source>
        <dbReference type="PROSITE" id="PS50928"/>
    </source>
</evidence>
<keyword evidence="3" id="KW-1003">Cell membrane</keyword>
<evidence type="ECO:0000256" key="7">
    <source>
        <dbReference type="RuleBase" id="RU363032"/>
    </source>
</evidence>
<evidence type="ECO:0000313" key="9">
    <source>
        <dbReference type="EMBL" id="MBN2908460.1"/>
    </source>
</evidence>
<feature type="transmembrane region" description="Helical" evidence="7">
    <location>
        <begin position="12"/>
        <end position="34"/>
    </location>
</feature>
<evidence type="ECO:0000256" key="6">
    <source>
        <dbReference type="ARBA" id="ARBA00023136"/>
    </source>
</evidence>
<evidence type="ECO:0000313" key="10">
    <source>
        <dbReference type="Proteomes" id="UP001177120"/>
    </source>
</evidence>
<sequence length="281" mass="31226">MNAQRLKRAVGLWMTYAVLLIMMVISVYPILWVIGSSLNPGTSLFSSTLIPKHATFDHYVWLFTSPDSQYLTWYKNTLIIAALNAIASVILTMGTAYAFSRYRFVGRKHGLAFFLVLQMFPSMMTMVAIYVLLNMLNLLDSYWGLLLVYAGAQIPFNTWLVKGYFDTIPRSLDEAAKIDGAGHNTIFFRIMLPLARPVIALVALFNFTGPMTDFLLPQIVLTSPEKKTLAVGLFGFIYDQFGKNFTLFAAGSVLIAVPIAVLFLALQRFFIAGLTAGASKG</sequence>